<dbReference type="Gene3D" id="3.30.710.10">
    <property type="entry name" value="Potassium Channel Kv1.1, Chain A"/>
    <property type="match status" value="2"/>
</dbReference>
<evidence type="ECO:0000259" key="1">
    <source>
        <dbReference type="PROSITE" id="PS50097"/>
    </source>
</evidence>
<dbReference type="SUPFAM" id="SSF54695">
    <property type="entry name" value="POZ domain"/>
    <property type="match status" value="2"/>
</dbReference>
<dbReference type="GO" id="GO:0061138">
    <property type="term" value="P:morphogenesis of a branching epithelium"/>
    <property type="evidence" value="ECO:0007669"/>
    <property type="project" value="InterPro"/>
</dbReference>
<dbReference type="PANTHER" id="PTHR16064">
    <property type="entry name" value="BTB POZ DOMAIN CONTAINING 7"/>
    <property type="match status" value="1"/>
</dbReference>
<dbReference type="InterPro" id="IPR011705">
    <property type="entry name" value="BACK"/>
</dbReference>
<name>A0A915PQP9_9BILA</name>
<feature type="domain" description="BTB" evidence="1">
    <location>
        <begin position="275"/>
        <end position="354"/>
    </location>
</feature>
<evidence type="ECO:0000313" key="3">
    <source>
        <dbReference type="WBParaSite" id="sdigi.contig2.g366.t1"/>
    </source>
</evidence>
<feature type="domain" description="BTB" evidence="1">
    <location>
        <begin position="168"/>
        <end position="240"/>
    </location>
</feature>
<protein>
    <submittedName>
        <fullName evidence="3">BTB domain-containing protein</fullName>
    </submittedName>
</protein>
<reference evidence="3" key="1">
    <citation type="submission" date="2022-11" db="UniProtKB">
        <authorList>
            <consortium name="WormBaseParasite"/>
        </authorList>
    </citation>
    <scope>IDENTIFICATION</scope>
</reference>
<dbReference type="PANTHER" id="PTHR16064:SF3">
    <property type="entry name" value="BTB_POZ DOMAIN-CONTAINING PROTEIN 7"/>
    <property type="match status" value="1"/>
</dbReference>
<dbReference type="WBParaSite" id="sdigi.contig2.g366.t1">
    <property type="protein sequence ID" value="sdigi.contig2.g366.t1"/>
    <property type="gene ID" value="sdigi.contig2.g366"/>
</dbReference>
<dbReference type="InterPro" id="IPR011333">
    <property type="entry name" value="SKP1/BTB/POZ_sf"/>
</dbReference>
<dbReference type="Gene3D" id="1.25.40.420">
    <property type="match status" value="1"/>
</dbReference>
<dbReference type="InterPro" id="IPR000210">
    <property type="entry name" value="BTB/POZ_dom"/>
</dbReference>
<dbReference type="AlphaFoldDB" id="A0A915PQP9"/>
<dbReference type="PROSITE" id="PS50097">
    <property type="entry name" value="BTB"/>
    <property type="match status" value="2"/>
</dbReference>
<dbReference type="Proteomes" id="UP000887581">
    <property type="component" value="Unplaced"/>
</dbReference>
<accession>A0A915PQP9</accession>
<organism evidence="2 3">
    <name type="scientific">Setaria digitata</name>
    <dbReference type="NCBI Taxonomy" id="48799"/>
    <lineage>
        <taxon>Eukaryota</taxon>
        <taxon>Metazoa</taxon>
        <taxon>Ecdysozoa</taxon>
        <taxon>Nematoda</taxon>
        <taxon>Chromadorea</taxon>
        <taxon>Rhabditida</taxon>
        <taxon>Spirurina</taxon>
        <taxon>Spiruromorpha</taxon>
        <taxon>Filarioidea</taxon>
        <taxon>Setariidae</taxon>
        <taxon>Setaria</taxon>
    </lineage>
</organism>
<dbReference type="Pfam" id="PF00651">
    <property type="entry name" value="BTB"/>
    <property type="match status" value="1"/>
</dbReference>
<proteinExistence type="predicted"/>
<evidence type="ECO:0000313" key="2">
    <source>
        <dbReference type="Proteomes" id="UP000887581"/>
    </source>
</evidence>
<keyword evidence="2" id="KW-1185">Reference proteome</keyword>
<sequence length="695" mass="79864">MLRDRGHIPKSHEFLINNRNWKECFSRNSGIREAMLRGEENVAENAMGALNSSVRKESRPDWIAPTSTRKCSDVRHSRFTSLFSNKCFIEKLTNFQWRRKYRQISREDQRAFCALISHWTSSELIALLTEMESARAVQDLVLMAEEARPSTSLLADDLVNAWKNELVSDCFVIHKGIRYAAHSFVLQARCRYFSDFWGSLMSKQSDDKKLEIPFVDNSISSETFHAMLYYIYSGEYDKSLRDFDRQSFNFVLQRYGCGSSLSNDLMTADSQRGECTLIFTSGNRAESHSGSRDYEVKCSGIVLAARSSYLRSVIEKRILCDEELQIVISEHVFPRIYARIILDAVYTDRLDLSKMPEGCQVSVSSLNEVQAIASGQRHLAPLRHAIDIFHIAQFLNLSHLAHVCEDIIVAQISMETVGSLWNWACESGGSSYVRRHCIAYLRSDFSRICSSHLLFELEEDLLKDCLLSDYVQCSEVKILEAIIRWGEHELVRRMEEREPNLIASTIHSISRKGIRRSELNDKELKSILANLLPLIRIDYILPPFHQSLNAAYKRGLLDRSPHIDLLGQQYPDSRSPDVNPDAHWFDHTVPRRHAAGPRLLLPYILELRKQLKSLCADGRNPRSPLTLQQKNFSVDEFQLSVHNLSPEIISGSLELEIERRMIQLVENDLMKKVFCCGCPHHLNLAIEQVGYTFDY</sequence>
<dbReference type="InterPro" id="IPR042345">
    <property type="entry name" value="Btbd7"/>
</dbReference>
<dbReference type="SMART" id="SM00225">
    <property type="entry name" value="BTB"/>
    <property type="match status" value="2"/>
</dbReference>
<dbReference type="Pfam" id="PF07707">
    <property type="entry name" value="BACK"/>
    <property type="match status" value="1"/>
</dbReference>